<evidence type="ECO:0000256" key="12">
    <source>
        <dbReference type="SAM" id="Phobius"/>
    </source>
</evidence>
<dbReference type="GeneID" id="42981168"/>
<evidence type="ECO:0000256" key="8">
    <source>
        <dbReference type="ARBA" id="ARBA00022989"/>
    </source>
</evidence>
<keyword evidence="14" id="KW-1185">Reference proteome</keyword>
<feature type="region of interest" description="Disordered" evidence="11">
    <location>
        <begin position="192"/>
        <end position="212"/>
    </location>
</feature>
<dbReference type="InterPro" id="IPR003661">
    <property type="entry name" value="HisK_dim/P_dom"/>
</dbReference>
<dbReference type="SUPFAM" id="SSF55874">
    <property type="entry name" value="ATPase domain of HSP90 chaperone/DNA topoisomerase II/histidine kinase"/>
    <property type="match status" value="1"/>
</dbReference>
<keyword evidence="4" id="KW-0597">Phosphoprotein</keyword>
<dbReference type="Gene3D" id="6.10.340.10">
    <property type="match status" value="1"/>
</dbReference>
<dbReference type="PANTHER" id="PTHR45436:SF5">
    <property type="entry name" value="SENSOR HISTIDINE KINASE TRCS"/>
    <property type="match status" value="1"/>
</dbReference>
<keyword evidence="5" id="KW-0808">Transferase</keyword>
<dbReference type="RefSeq" id="WP_068225954.1">
    <property type="nucleotide sequence ID" value="NZ_CP014623.1"/>
</dbReference>
<dbReference type="CDD" id="cd00075">
    <property type="entry name" value="HATPase"/>
    <property type="match status" value="1"/>
</dbReference>
<keyword evidence="9" id="KW-0902">Two-component regulatory system</keyword>
<dbReference type="FunFam" id="1.10.287.130:FF:000001">
    <property type="entry name" value="Two-component sensor histidine kinase"/>
    <property type="match status" value="1"/>
</dbReference>
<evidence type="ECO:0000313" key="13">
    <source>
        <dbReference type="EMBL" id="ANK61789.1"/>
    </source>
</evidence>
<dbReference type="Pfam" id="PF00512">
    <property type="entry name" value="HisKA"/>
    <property type="match status" value="1"/>
</dbReference>
<dbReference type="Gene3D" id="1.10.287.130">
    <property type="match status" value="1"/>
</dbReference>
<name>A0A192GZ33_9LACO</name>
<dbReference type="CDD" id="cd00082">
    <property type="entry name" value="HisKA"/>
    <property type="match status" value="1"/>
</dbReference>
<dbReference type="PRINTS" id="PR00344">
    <property type="entry name" value="BCTRLSENSOR"/>
</dbReference>
<dbReference type="AlphaFoldDB" id="A0A192GZ33"/>
<dbReference type="Pfam" id="PF00672">
    <property type="entry name" value="HAMP"/>
    <property type="match status" value="1"/>
</dbReference>
<evidence type="ECO:0000256" key="6">
    <source>
        <dbReference type="ARBA" id="ARBA00022692"/>
    </source>
</evidence>
<dbReference type="InterPro" id="IPR003594">
    <property type="entry name" value="HATPase_dom"/>
</dbReference>
<dbReference type="PANTHER" id="PTHR45436">
    <property type="entry name" value="SENSOR HISTIDINE KINASE YKOH"/>
    <property type="match status" value="1"/>
</dbReference>
<dbReference type="PROSITE" id="PS50109">
    <property type="entry name" value="HIS_KIN"/>
    <property type="match status" value="1"/>
</dbReference>
<dbReference type="SMART" id="SM00387">
    <property type="entry name" value="HATPase_c"/>
    <property type="match status" value="1"/>
</dbReference>
<keyword evidence="8 12" id="KW-1133">Transmembrane helix</keyword>
<evidence type="ECO:0000256" key="5">
    <source>
        <dbReference type="ARBA" id="ARBA00022679"/>
    </source>
</evidence>
<dbReference type="PROSITE" id="PS50885">
    <property type="entry name" value="HAMP"/>
    <property type="match status" value="1"/>
</dbReference>
<accession>A0A192GZ33</accession>
<dbReference type="OrthoDB" id="9786919at2"/>
<evidence type="ECO:0000256" key="2">
    <source>
        <dbReference type="ARBA" id="ARBA00004370"/>
    </source>
</evidence>
<sequence length="449" mass="50659">MKFKVKQNSASIMLRSFILMITVIILLSSMTTVFAVGHQLLETSQINSFNIIGSLKKAVIDGNDDWKNWRLNSTLDTSTSYVQVNNRRKDATIKNYYSPGTKKLLSVKPQKIPFIKRLYYRKDVGPLYYNTGHARGIDYELWTNLNSQLETLERVVLVAIIILILTLMISPLYIHAIADRLTNSLTKLTASAESISTKPSQQATQLPVPDRPTEVTNLANSFNRLLNRLYQQSEKEKLFVSNAAHELRTPIATIRSHAQLIQRRGEEHPEIIRKSVNYINDESHQMQALVDSLLTLSRADRLVLDFSEFDLSQALAKVVNKMTPLVQQKIITEIPPNIKITAHEASINQIVVNLLNNANKYSAKDSEIRLILKKSANTVLIQVIDQGIGISTVDKEHIFERFYRNAEIRGSIPGTGLGLAIVKQLADLNHIKLKISDNHPQGTIFSLTL</sequence>
<evidence type="ECO:0000256" key="3">
    <source>
        <dbReference type="ARBA" id="ARBA00012438"/>
    </source>
</evidence>
<dbReference type="SMART" id="SM00388">
    <property type="entry name" value="HisKA"/>
    <property type="match status" value="1"/>
</dbReference>
<dbReference type="InterPro" id="IPR036097">
    <property type="entry name" value="HisK_dim/P_sf"/>
</dbReference>
<evidence type="ECO:0000256" key="10">
    <source>
        <dbReference type="ARBA" id="ARBA00023136"/>
    </source>
</evidence>
<keyword evidence="10 12" id="KW-0472">Membrane</keyword>
<dbReference type="InterPro" id="IPR050428">
    <property type="entry name" value="TCS_sensor_his_kinase"/>
</dbReference>
<dbReference type="STRING" id="375175.AYR53_02810"/>
<dbReference type="InterPro" id="IPR004358">
    <property type="entry name" value="Sig_transdc_His_kin-like_C"/>
</dbReference>
<feature type="transmembrane region" description="Helical" evidence="12">
    <location>
        <begin position="155"/>
        <end position="174"/>
    </location>
</feature>
<keyword evidence="6 12" id="KW-0812">Transmembrane</keyword>
<protein>
    <recommendedName>
        <fullName evidence="3">histidine kinase</fullName>
        <ecNumber evidence="3">2.7.13.3</ecNumber>
    </recommendedName>
</protein>
<dbReference type="InterPro" id="IPR036890">
    <property type="entry name" value="HATPase_C_sf"/>
</dbReference>
<dbReference type="GO" id="GO:0000155">
    <property type="term" value="F:phosphorelay sensor kinase activity"/>
    <property type="evidence" value="ECO:0007669"/>
    <property type="project" value="InterPro"/>
</dbReference>
<keyword evidence="7 13" id="KW-0418">Kinase</keyword>
<gene>
    <name evidence="13" type="ORF">AYR53_02810</name>
</gene>
<evidence type="ECO:0000256" key="7">
    <source>
        <dbReference type="ARBA" id="ARBA00022777"/>
    </source>
</evidence>
<dbReference type="SUPFAM" id="SSF47384">
    <property type="entry name" value="Homodimeric domain of signal transducing histidine kinase"/>
    <property type="match status" value="1"/>
</dbReference>
<evidence type="ECO:0000256" key="9">
    <source>
        <dbReference type="ARBA" id="ARBA00023012"/>
    </source>
</evidence>
<dbReference type="Proteomes" id="UP000078582">
    <property type="component" value="Chromosome"/>
</dbReference>
<evidence type="ECO:0000256" key="1">
    <source>
        <dbReference type="ARBA" id="ARBA00000085"/>
    </source>
</evidence>
<comment type="subcellular location">
    <subcellularLocation>
        <location evidence="2">Membrane</location>
    </subcellularLocation>
</comment>
<evidence type="ECO:0000256" key="11">
    <source>
        <dbReference type="SAM" id="MobiDB-lite"/>
    </source>
</evidence>
<dbReference type="Gene3D" id="3.30.565.10">
    <property type="entry name" value="Histidine kinase-like ATPase, C-terminal domain"/>
    <property type="match status" value="1"/>
</dbReference>
<dbReference type="InterPro" id="IPR003660">
    <property type="entry name" value="HAMP_dom"/>
</dbReference>
<comment type="catalytic activity">
    <reaction evidence="1">
        <text>ATP + protein L-histidine = ADP + protein N-phospho-L-histidine.</text>
        <dbReference type="EC" id="2.7.13.3"/>
    </reaction>
</comment>
<dbReference type="KEGG" id="lbt:AYR52_10505"/>
<proteinExistence type="predicted"/>
<reference evidence="13 14" key="1">
    <citation type="submission" date="2016-03" db="EMBL/GenBank/DDBJ databases">
        <title>Pediococcus and Lactobacillus from brewery environment - whole genome sequencing and assembly.</title>
        <authorList>
            <person name="Behr J."/>
            <person name="Geissler A.J."/>
            <person name="Vogel R.F."/>
        </authorList>
    </citation>
    <scope>NUCLEOTIDE SEQUENCE [LARGE SCALE GENOMIC DNA]</scope>
    <source>
        <strain evidence="13 14">TMW 1.1989</strain>
    </source>
</reference>
<feature type="compositionally biased region" description="Polar residues" evidence="11">
    <location>
        <begin position="192"/>
        <end position="205"/>
    </location>
</feature>
<dbReference type="EC" id="2.7.13.3" evidence="3"/>
<dbReference type="Pfam" id="PF02518">
    <property type="entry name" value="HATPase_c"/>
    <property type="match status" value="1"/>
</dbReference>
<dbReference type="GO" id="GO:0005886">
    <property type="term" value="C:plasma membrane"/>
    <property type="evidence" value="ECO:0007669"/>
    <property type="project" value="TreeGrafter"/>
</dbReference>
<evidence type="ECO:0000256" key="4">
    <source>
        <dbReference type="ARBA" id="ARBA00022553"/>
    </source>
</evidence>
<evidence type="ECO:0000313" key="14">
    <source>
        <dbReference type="Proteomes" id="UP000078582"/>
    </source>
</evidence>
<dbReference type="EMBL" id="CP014873">
    <property type="protein sequence ID" value="ANK61789.1"/>
    <property type="molecule type" value="Genomic_DNA"/>
</dbReference>
<organism evidence="13 14">
    <name type="scientific">Loigolactobacillus backii</name>
    <dbReference type="NCBI Taxonomy" id="375175"/>
    <lineage>
        <taxon>Bacteria</taxon>
        <taxon>Bacillati</taxon>
        <taxon>Bacillota</taxon>
        <taxon>Bacilli</taxon>
        <taxon>Lactobacillales</taxon>
        <taxon>Lactobacillaceae</taxon>
        <taxon>Loigolactobacillus</taxon>
    </lineage>
</organism>
<dbReference type="InterPro" id="IPR005467">
    <property type="entry name" value="His_kinase_dom"/>
</dbReference>